<keyword evidence="10 12" id="KW-0456">Lyase</keyword>
<dbReference type="GO" id="GO:0051539">
    <property type="term" value="F:4 iron, 4 sulfur cluster binding"/>
    <property type="evidence" value="ECO:0007669"/>
    <property type="project" value="UniProtKB-UniRule"/>
</dbReference>
<keyword evidence="5 12" id="KW-0547">Nucleotide-binding</keyword>
<evidence type="ECO:0000256" key="12">
    <source>
        <dbReference type="HAMAP-Rule" id="MF_01225"/>
    </source>
</evidence>
<dbReference type="SFLD" id="SFLDG01383">
    <property type="entry name" value="cyclic_pyranopterin_phosphate"/>
    <property type="match status" value="1"/>
</dbReference>
<evidence type="ECO:0000256" key="8">
    <source>
        <dbReference type="ARBA" id="ARBA00023134"/>
    </source>
</evidence>
<dbReference type="PROSITE" id="PS01305">
    <property type="entry name" value="MOAA_NIFB_PQQE"/>
    <property type="match status" value="1"/>
</dbReference>
<feature type="binding site" evidence="12">
    <location>
        <begin position="271"/>
        <end position="273"/>
    </location>
    <ligand>
        <name>GTP</name>
        <dbReference type="ChEBI" id="CHEBI:37565"/>
    </ligand>
</feature>
<dbReference type="InterPro" id="IPR013483">
    <property type="entry name" value="MoaA"/>
</dbReference>
<dbReference type="SFLD" id="SFLDG01067">
    <property type="entry name" value="SPASM/twitch_domain_containing"/>
    <property type="match status" value="1"/>
</dbReference>
<keyword evidence="9 12" id="KW-0501">Molybdenum cofactor biosynthesis</keyword>
<feature type="binding site" evidence="12">
    <location>
        <position position="79"/>
    </location>
    <ligand>
        <name>S-adenosyl-L-methionine</name>
        <dbReference type="ChEBI" id="CHEBI:59789"/>
    </ligand>
</feature>
<dbReference type="EC" id="4.1.99.22" evidence="1 12"/>
<dbReference type="EMBL" id="QQAV01000003">
    <property type="protein sequence ID" value="RDI26061.1"/>
    <property type="molecule type" value="Genomic_DNA"/>
</dbReference>
<comment type="caution">
    <text evidence="14">The sequence shown here is derived from an EMBL/GenBank/DDBJ whole genome shotgun (WGS) entry which is preliminary data.</text>
</comment>
<keyword evidence="7 12" id="KW-0411">Iron-sulfur</keyword>
<dbReference type="GO" id="GO:0005525">
    <property type="term" value="F:GTP binding"/>
    <property type="evidence" value="ECO:0007669"/>
    <property type="project" value="UniProtKB-UniRule"/>
</dbReference>
<dbReference type="GO" id="GO:0061798">
    <property type="term" value="F:GTP 3',8'-cyclase activity"/>
    <property type="evidence" value="ECO:0007669"/>
    <property type="project" value="UniProtKB-UniRule"/>
</dbReference>
<feature type="domain" description="Radical SAM core" evidence="13">
    <location>
        <begin position="17"/>
        <end position="242"/>
    </location>
</feature>
<dbReference type="HAMAP" id="MF_01225_B">
    <property type="entry name" value="MoaA_B"/>
    <property type="match status" value="1"/>
</dbReference>
<feature type="binding site" evidence="12">
    <location>
        <position position="269"/>
    </location>
    <ligand>
        <name>[4Fe-4S] cluster</name>
        <dbReference type="ChEBI" id="CHEBI:49883"/>
        <label>2</label>
        <note>4Fe-4S-substrate</note>
    </ligand>
</feature>
<feature type="binding site" evidence="12">
    <location>
        <position position="33"/>
    </location>
    <ligand>
        <name>[4Fe-4S] cluster</name>
        <dbReference type="ChEBI" id="CHEBI:49883"/>
        <label>1</label>
        <note>4Fe-4S-S-AdoMet</note>
    </ligand>
</feature>
<name>A0A370FIB1_9BURK</name>
<dbReference type="InterPro" id="IPR007197">
    <property type="entry name" value="rSAM"/>
</dbReference>
<dbReference type="Pfam" id="PF06463">
    <property type="entry name" value="Mob_synth_C"/>
    <property type="match status" value="1"/>
</dbReference>
<evidence type="ECO:0000313" key="14">
    <source>
        <dbReference type="EMBL" id="RDI26061.1"/>
    </source>
</evidence>
<dbReference type="SFLD" id="SFLDG01386">
    <property type="entry name" value="main_SPASM_domain-containing"/>
    <property type="match status" value="1"/>
</dbReference>
<evidence type="ECO:0000256" key="7">
    <source>
        <dbReference type="ARBA" id="ARBA00023014"/>
    </source>
</evidence>
<dbReference type="InterPro" id="IPR010505">
    <property type="entry name" value="MoaA_twitch"/>
</dbReference>
<accession>A0A370FIB1</accession>
<dbReference type="CDD" id="cd21117">
    <property type="entry name" value="Twitch_MoaA"/>
    <property type="match status" value="1"/>
</dbReference>
<feature type="binding site" evidence="12">
    <location>
        <position position="133"/>
    </location>
    <ligand>
        <name>S-adenosyl-L-methionine</name>
        <dbReference type="ChEBI" id="CHEBI:59789"/>
    </ligand>
</feature>
<dbReference type="SMART" id="SM00729">
    <property type="entry name" value="Elp3"/>
    <property type="match status" value="1"/>
</dbReference>
<feature type="binding site" evidence="12">
    <location>
        <position position="39"/>
    </location>
    <ligand>
        <name>S-adenosyl-L-methionine</name>
        <dbReference type="ChEBI" id="CHEBI:59789"/>
    </ligand>
</feature>
<dbReference type="InterPro" id="IPR013785">
    <property type="entry name" value="Aldolase_TIM"/>
</dbReference>
<sequence length="342" mass="36974">MLMDTRCRGALPPLVDPFGRAVRYLRLSVTDRCNLRCVYCMPQDMRFAPSPALLSLEELERVARAFMRQGVRKLRITGGEPLVRRGILSLFEGLSDGLRDGSLDELTLTTNGTRLPQLAQGLAAAGVRRINISLDTLDADRFAQLTRGGSLQAVLDGIDAALDAGLAVKLNAVALRGSTEHEIHDLIAFAHGRGMALTLIETMPLGDTGMDRADGFLSLAALRRQIAQRWTLADVAERSGGPARYARVAQTGGLLGFITPLTQHFCGDCNRVRVTAMGLLHTCLGHEDGTDLRSTLRASASDDALHAAIDGAIARKPQGHDFRITGREHPVRLVRHMSVTGG</sequence>
<evidence type="ECO:0000256" key="4">
    <source>
        <dbReference type="ARBA" id="ARBA00022723"/>
    </source>
</evidence>
<dbReference type="PANTHER" id="PTHR22960">
    <property type="entry name" value="MOLYBDOPTERIN COFACTOR SYNTHESIS PROTEIN A"/>
    <property type="match status" value="1"/>
</dbReference>
<evidence type="ECO:0000256" key="3">
    <source>
        <dbReference type="ARBA" id="ARBA00022691"/>
    </source>
</evidence>
<dbReference type="AlphaFoldDB" id="A0A370FIB1"/>
<dbReference type="RefSeq" id="WP_114802662.1">
    <property type="nucleotide sequence ID" value="NZ_QQAV01000003.1"/>
</dbReference>
<dbReference type="Pfam" id="PF04055">
    <property type="entry name" value="Radical_SAM"/>
    <property type="match status" value="1"/>
</dbReference>
<keyword evidence="15" id="KW-1185">Reference proteome</keyword>
<dbReference type="GO" id="GO:0061799">
    <property type="term" value="F:cyclic pyranopterin monophosphate synthase activity"/>
    <property type="evidence" value="ECO:0007669"/>
    <property type="project" value="TreeGrafter"/>
</dbReference>
<evidence type="ECO:0000256" key="5">
    <source>
        <dbReference type="ARBA" id="ARBA00022741"/>
    </source>
</evidence>
<comment type="pathway">
    <text evidence="12">Cofactor biosynthesis; molybdopterin biosynthesis.</text>
</comment>
<comment type="similarity">
    <text evidence="12">Belongs to the radical SAM superfamily. MoaA family.</text>
</comment>
<organism evidence="14 15">
    <name type="scientific">Pseudacidovorax intermedius</name>
    <dbReference type="NCBI Taxonomy" id="433924"/>
    <lineage>
        <taxon>Bacteria</taxon>
        <taxon>Pseudomonadati</taxon>
        <taxon>Pseudomonadota</taxon>
        <taxon>Betaproteobacteria</taxon>
        <taxon>Burkholderiales</taxon>
        <taxon>Comamonadaceae</taxon>
        <taxon>Pseudacidovorax</taxon>
    </lineage>
</organism>
<feature type="binding site" evidence="12">
    <location>
        <position position="266"/>
    </location>
    <ligand>
        <name>[4Fe-4S] cluster</name>
        <dbReference type="ChEBI" id="CHEBI:49883"/>
        <label>2</label>
        <note>4Fe-4S-substrate</note>
    </ligand>
</feature>
<dbReference type="CDD" id="cd01335">
    <property type="entry name" value="Radical_SAM"/>
    <property type="match status" value="1"/>
</dbReference>
<dbReference type="InterPro" id="IPR006638">
    <property type="entry name" value="Elp3/MiaA/NifB-like_rSAM"/>
</dbReference>
<dbReference type="UniPathway" id="UPA00344"/>
<dbReference type="GO" id="GO:1904047">
    <property type="term" value="F:S-adenosyl-L-methionine binding"/>
    <property type="evidence" value="ECO:0007669"/>
    <property type="project" value="UniProtKB-UniRule"/>
</dbReference>
<evidence type="ECO:0000256" key="9">
    <source>
        <dbReference type="ARBA" id="ARBA00023150"/>
    </source>
</evidence>
<reference evidence="14 15" key="1">
    <citation type="submission" date="2018-07" db="EMBL/GenBank/DDBJ databases">
        <title>Genomic Encyclopedia of Type Strains, Phase IV (KMG-IV): sequencing the most valuable type-strain genomes for metagenomic binning, comparative biology and taxonomic classification.</title>
        <authorList>
            <person name="Goeker M."/>
        </authorList>
    </citation>
    <scope>NUCLEOTIDE SEQUENCE [LARGE SCALE GENOMIC DNA]</scope>
    <source>
        <strain evidence="14 15">DSM 21352</strain>
    </source>
</reference>
<dbReference type="GO" id="GO:0006777">
    <property type="term" value="P:Mo-molybdopterin cofactor biosynthetic process"/>
    <property type="evidence" value="ECO:0007669"/>
    <property type="project" value="UniProtKB-UniRule"/>
</dbReference>
<comment type="cofactor">
    <cofactor evidence="12">
        <name>[4Fe-4S] cluster</name>
        <dbReference type="ChEBI" id="CHEBI:49883"/>
    </cofactor>
    <text evidence="12">Binds 2 [4Fe-4S] clusters. Binds 1 [4Fe-4S] cluster coordinated with 3 cysteines and an exchangeable S-adenosyl-L-methionine and 1 [4Fe-4S] cluster coordinated with 3 cysteines and the GTP-derived substrate.</text>
</comment>
<dbReference type="SUPFAM" id="SSF102114">
    <property type="entry name" value="Radical SAM enzymes"/>
    <property type="match status" value="1"/>
</dbReference>
<feature type="binding site" evidence="12">
    <location>
        <position position="40"/>
    </location>
    <ligand>
        <name>[4Fe-4S] cluster</name>
        <dbReference type="ChEBI" id="CHEBI:49883"/>
        <label>1</label>
        <note>4Fe-4S-S-AdoMet</note>
    </ligand>
</feature>
<keyword evidence="3 12" id="KW-0949">S-adenosyl-L-methionine</keyword>
<dbReference type="NCBIfam" id="TIGR02666">
    <property type="entry name" value="moaA"/>
    <property type="match status" value="1"/>
</dbReference>
<dbReference type="PROSITE" id="PS51918">
    <property type="entry name" value="RADICAL_SAM"/>
    <property type="match status" value="1"/>
</dbReference>
<dbReference type="InterPro" id="IPR050105">
    <property type="entry name" value="MoCo_biosynth_MoaA/MoaC"/>
</dbReference>
<feature type="binding site" evidence="12">
    <location>
        <position position="283"/>
    </location>
    <ligand>
        <name>[4Fe-4S] cluster</name>
        <dbReference type="ChEBI" id="CHEBI:49883"/>
        <label>2</label>
        <note>4Fe-4S-substrate</note>
    </ligand>
</feature>
<dbReference type="PANTHER" id="PTHR22960:SF0">
    <property type="entry name" value="MOLYBDENUM COFACTOR BIOSYNTHESIS PROTEIN 1"/>
    <property type="match status" value="1"/>
</dbReference>
<dbReference type="InterPro" id="IPR000385">
    <property type="entry name" value="MoaA_NifB_PqqE_Fe-S-bd_CS"/>
</dbReference>
<comment type="subunit">
    <text evidence="12">Monomer and homodimer.</text>
</comment>
<feature type="binding site" evidence="12">
    <location>
        <position position="37"/>
    </location>
    <ligand>
        <name>[4Fe-4S] cluster</name>
        <dbReference type="ChEBI" id="CHEBI:49883"/>
        <label>1</label>
        <note>4Fe-4S-S-AdoMet</note>
    </ligand>
</feature>
<protein>
    <recommendedName>
        <fullName evidence="1 12">GTP 3',8-cyclase</fullName>
        <ecNumber evidence="1 12">4.1.99.22</ecNumber>
    </recommendedName>
    <alternativeName>
        <fullName evidence="12">Molybdenum cofactor biosynthesis protein A</fullName>
    </alternativeName>
</protein>
<feature type="binding site" evidence="12">
    <location>
        <position position="26"/>
    </location>
    <ligand>
        <name>GTP</name>
        <dbReference type="ChEBI" id="CHEBI:37565"/>
    </ligand>
</feature>
<dbReference type="SFLD" id="SFLDS00029">
    <property type="entry name" value="Radical_SAM"/>
    <property type="match status" value="1"/>
</dbReference>
<dbReference type="Proteomes" id="UP000255265">
    <property type="component" value="Unassembled WGS sequence"/>
</dbReference>
<dbReference type="InterPro" id="IPR058240">
    <property type="entry name" value="rSAM_sf"/>
</dbReference>
<gene>
    <name evidence="12" type="primary">moaA</name>
    <name evidence="14" type="ORF">DFR41_103217</name>
</gene>
<proteinExistence type="inferred from homology"/>
<dbReference type="InterPro" id="IPR040064">
    <property type="entry name" value="MoaA-like"/>
</dbReference>
<comment type="function">
    <text evidence="12">Catalyzes the cyclization of GTP to (8S)-3',8-cyclo-7,8-dihydroguanosine 5'-triphosphate.</text>
</comment>
<comment type="catalytic activity">
    <reaction evidence="11 12">
        <text>GTP + AH2 + S-adenosyl-L-methionine = (8S)-3',8-cyclo-7,8-dihydroguanosine 5'-triphosphate + 5'-deoxyadenosine + L-methionine + A + H(+)</text>
        <dbReference type="Rhea" id="RHEA:49576"/>
        <dbReference type="ChEBI" id="CHEBI:13193"/>
        <dbReference type="ChEBI" id="CHEBI:15378"/>
        <dbReference type="ChEBI" id="CHEBI:17319"/>
        <dbReference type="ChEBI" id="CHEBI:17499"/>
        <dbReference type="ChEBI" id="CHEBI:37565"/>
        <dbReference type="ChEBI" id="CHEBI:57844"/>
        <dbReference type="ChEBI" id="CHEBI:59789"/>
        <dbReference type="ChEBI" id="CHEBI:131766"/>
        <dbReference type="EC" id="4.1.99.22"/>
    </reaction>
</comment>
<dbReference type="OrthoDB" id="9763993at2"/>
<evidence type="ECO:0000256" key="1">
    <source>
        <dbReference type="ARBA" id="ARBA00012167"/>
    </source>
</evidence>
<keyword evidence="8 12" id="KW-0342">GTP-binding</keyword>
<dbReference type="GO" id="GO:0046872">
    <property type="term" value="F:metal ion binding"/>
    <property type="evidence" value="ECO:0007669"/>
    <property type="project" value="UniProtKB-KW"/>
</dbReference>
<keyword evidence="2 12" id="KW-0004">4Fe-4S</keyword>
<feature type="binding site" evidence="12">
    <location>
        <position position="169"/>
    </location>
    <ligand>
        <name>GTP</name>
        <dbReference type="ChEBI" id="CHEBI:37565"/>
    </ligand>
</feature>
<evidence type="ECO:0000256" key="10">
    <source>
        <dbReference type="ARBA" id="ARBA00023239"/>
    </source>
</evidence>
<dbReference type="Gene3D" id="3.20.20.70">
    <property type="entry name" value="Aldolase class I"/>
    <property type="match status" value="1"/>
</dbReference>
<evidence type="ECO:0000313" key="15">
    <source>
        <dbReference type="Proteomes" id="UP000255265"/>
    </source>
</evidence>
<evidence type="ECO:0000259" key="13">
    <source>
        <dbReference type="PROSITE" id="PS51918"/>
    </source>
</evidence>
<feature type="binding site" evidence="12">
    <location>
        <position position="75"/>
    </location>
    <ligand>
        <name>GTP</name>
        <dbReference type="ChEBI" id="CHEBI:37565"/>
    </ligand>
</feature>
<keyword evidence="4 12" id="KW-0479">Metal-binding</keyword>
<feature type="binding site" evidence="12">
    <location>
        <position position="203"/>
    </location>
    <ligand>
        <name>S-adenosyl-L-methionine</name>
        <dbReference type="ChEBI" id="CHEBI:59789"/>
    </ligand>
</feature>
<evidence type="ECO:0000256" key="11">
    <source>
        <dbReference type="ARBA" id="ARBA00048697"/>
    </source>
</evidence>
<evidence type="ECO:0000256" key="6">
    <source>
        <dbReference type="ARBA" id="ARBA00023004"/>
    </source>
</evidence>
<feature type="binding site" evidence="12">
    <location>
        <position position="109"/>
    </location>
    <ligand>
        <name>GTP</name>
        <dbReference type="ChEBI" id="CHEBI:37565"/>
    </ligand>
</feature>
<keyword evidence="6 12" id="KW-0408">Iron</keyword>
<evidence type="ECO:0000256" key="2">
    <source>
        <dbReference type="ARBA" id="ARBA00022485"/>
    </source>
</evidence>